<reference evidence="3" key="1">
    <citation type="journal article" date="2019" name="Int. J. Syst. Evol. Microbiol.">
        <title>The Global Catalogue of Microorganisms (GCM) 10K type strain sequencing project: providing services to taxonomists for standard genome sequencing and annotation.</title>
        <authorList>
            <consortium name="The Broad Institute Genomics Platform"/>
            <consortium name="The Broad Institute Genome Sequencing Center for Infectious Disease"/>
            <person name="Wu L."/>
            <person name="Ma J."/>
        </authorList>
    </citation>
    <scope>NUCLEOTIDE SEQUENCE [LARGE SCALE GENOMIC DNA]</scope>
    <source>
        <strain evidence="3">CCM 8893</strain>
    </source>
</reference>
<keyword evidence="1" id="KW-0732">Signal</keyword>
<evidence type="ECO:0000313" key="2">
    <source>
        <dbReference type="EMBL" id="MFC6289754.1"/>
    </source>
</evidence>
<comment type="caution">
    <text evidence="2">The sequence shown here is derived from an EMBL/GenBank/DDBJ whole genome shotgun (WGS) entry which is preliminary data.</text>
</comment>
<evidence type="ECO:0008006" key="4">
    <source>
        <dbReference type="Google" id="ProtNLM"/>
    </source>
</evidence>
<evidence type="ECO:0000313" key="3">
    <source>
        <dbReference type="Proteomes" id="UP001596258"/>
    </source>
</evidence>
<accession>A0ABW1U8U5</accession>
<organism evidence="2 3">
    <name type="scientific">Levilactobacillus angrenensis</name>
    <dbReference type="NCBI Taxonomy" id="2486020"/>
    <lineage>
        <taxon>Bacteria</taxon>
        <taxon>Bacillati</taxon>
        <taxon>Bacillota</taxon>
        <taxon>Bacilli</taxon>
        <taxon>Lactobacillales</taxon>
        <taxon>Lactobacillaceae</taxon>
        <taxon>Levilactobacillus</taxon>
    </lineage>
</organism>
<dbReference type="Proteomes" id="UP001596258">
    <property type="component" value="Unassembled WGS sequence"/>
</dbReference>
<gene>
    <name evidence="2" type="ORF">ACFP1M_06005</name>
</gene>
<dbReference type="EMBL" id="JBHSSO010000016">
    <property type="protein sequence ID" value="MFC6289754.1"/>
    <property type="molecule type" value="Genomic_DNA"/>
</dbReference>
<proteinExistence type="predicted"/>
<feature type="chain" id="PRO_5045103283" description="Surface layer protein A domain-containing protein" evidence="1">
    <location>
        <begin position="28"/>
        <end position="289"/>
    </location>
</feature>
<sequence length="289" mass="31731">MKKQLLAGLIGLAALLIGGTSQTTAHADATVNIGGTTVSRSYLNIDTYYRATRAVKAHVTYYRAKDGKRQYTKAIKLPKGTIVAGWIVPKHQLAHGKWGNELTFGQGNLNEKLLNAGAKKGYVAGGTVSYALKHLKKVKRPVYMPAYSSGDLYLGGAKATLQGDNQKKRVFRITTNGYVELIARNAKVQTDAAFAGKPLHQAKIKKTRVKGATRYLYLSSKMTGTGIKTTRVGKKGAYQYRLALKNLHQPQDLSYYDDDRGEVYVFDSLYTVGGVTYYTPICFGSEIED</sequence>
<name>A0ABW1U8U5_9LACO</name>
<keyword evidence="3" id="KW-1185">Reference proteome</keyword>
<evidence type="ECO:0000256" key="1">
    <source>
        <dbReference type="SAM" id="SignalP"/>
    </source>
</evidence>
<feature type="signal peptide" evidence="1">
    <location>
        <begin position="1"/>
        <end position="27"/>
    </location>
</feature>
<protein>
    <recommendedName>
        <fullName evidence="4">Surface layer protein A domain-containing protein</fullName>
    </recommendedName>
</protein>
<dbReference type="RefSeq" id="WP_125574680.1">
    <property type="nucleotide sequence ID" value="NZ_JBHSSO010000016.1"/>
</dbReference>